<dbReference type="InterPro" id="IPR025377">
    <property type="entry name" value="DUF4367"/>
</dbReference>
<gene>
    <name evidence="3" type="ORF">J2S74_000351</name>
</gene>
<dbReference type="PANTHER" id="PTHR37507">
    <property type="entry name" value="SPORULATION PROTEIN YDCC"/>
    <property type="match status" value="1"/>
</dbReference>
<feature type="signal peptide" evidence="1">
    <location>
        <begin position="1"/>
        <end position="20"/>
    </location>
</feature>
<name>A0ABT9ZP59_9BACI</name>
<feature type="chain" id="PRO_5045527964" description="DUF4367 domain-containing protein" evidence="1">
    <location>
        <begin position="21"/>
        <end position="391"/>
    </location>
</feature>
<dbReference type="InterPro" id="IPR052944">
    <property type="entry name" value="Sporulation_related"/>
</dbReference>
<dbReference type="PANTHER" id="PTHR37507:SF2">
    <property type="entry name" value="SPORULATION PROTEIN YDCC"/>
    <property type="match status" value="1"/>
</dbReference>
<comment type="caution">
    <text evidence="3">The sequence shown here is derived from an EMBL/GenBank/DDBJ whole genome shotgun (WGS) entry which is preliminary data.</text>
</comment>
<evidence type="ECO:0000313" key="4">
    <source>
        <dbReference type="Proteomes" id="UP001230005"/>
    </source>
</evidence>
<feature type="domain" description="DUF4367" evidence="2">
    <location>
        <begin position="281"/>
        <end position="388"/>
    </location>
</feature>
<keyword evidence="4" id="KW-1185">Reference proteome</keyword>
<accession>A0ABT9ZP59</accession>
<dbReference type="EMBL" id="JAUSUG010000001">
    <property type="protein sequence ID" value="MDQ0252979.1"/>
    <property type="molecule type" value="Genomic_DNA"/>
</dbReference>
<dbReference type="Gene3D" id="2.50.20.20">
    <property type="match status" value="1"/>
</dbReference>
<dbReference type="RefSeq" id="WP_307321014.1">
    <property type="nucleotide sequence ID" value="NZ_JAUSUG010000001.1"/>
</dbReference>
<evidence type="ECO:0000313" key="3">
    <source>
        <dbReference type="EMBL" id="MDQ0252979.1"/>
    </source>
</evidence>
<sequence length="391" mass="45137">MKRYISFFIAFFIITLSACGTEETLDKGEVLNRAVGAAETVESYSVDMNMNIEMMGMENQLVVTGDITHNPDTMYLLMNMGMPGMSMDFEVYAHEEEAYMSMFGEWFVMDTEELGMEDFDQLTEEHMEKFLRFIDDFEMTEEGDNYVLVLSGEGDEYSPLIEDFVQSAMGDFQPDQDLEEMMDLIHVNHLDLELHIDKETFFQTAQIVNADIEIVEQGTNIPMLLEGRFDISNINEIDPIEIPGEVRENAVDEFMDFDPGFPNEEMSLDEIQERTSYQIPTVTDLPEGYTLTESMYEEAMDMVMLNYEKDMENGFMLTITPTENEYNDLFLEEMQDEETVVIQGNDGVIIDMDFFIVLMWEQNDLFIELTGGGPDLTRDKLIQIAENIKFD</sequence>
<dbReference type="PROSITE" id="PS51257">
    <property type="entry name" value="PROKAR_LIPOPROTEIN"/>
    <property type="match status" value="1"/>
</dbReference>
<protein>
    <recommendedName>
        <fullName evidence="2">DUF4367 domain-containing protein</fullName>
    </recommendedName>
</protein>
<organism evidence="3 4">
    <name type="scientific">Evansella vedderi</name>
    <dbReference type="NCBI Taxonomy" id="38282"/>
    <lineage>
        <taxon>Bacteria</taxon>
        <taxon>Bacillati</taxon>
        <taxon>Bacillota</taxon>
        <taxon>Bacilli</taxon>
        <taxon>Bacillales</taxon>
        <taxon>Bacillaceae</taxon>
        <taxon>Evansella</taxon>
    </lineage>
</organism>
<evidence type="ECO:0000259" key="2">
    <source>
        <dbReference type="Pfam" id="PF14285"/>
    </source>
</evidence>
<keyword evidence="1" id="KW-0732">Signal</keyword>
<reference evidence="3 4" key="1">
    <citation type="submission" date="2023-07" db="EMBL/GenBank/DDBJ databases">
        <title>Genomic Encyclopedia of Type Strains, Phase IV (KMG-IV): sequencing the most valuable type-strain genomes for metagenomic binning, comparative biology and taxonomic classification.</title>
        <authorList>
            <person name="Goeker M."/>
        </authorList>
    </citation>
    <scope>NUCLEOTIDE SEQUENCE [LARGE SCALE GENOMIC DNA]</scope>
    <source>
        <strain evidence="3 4">DSM 9768</strain>
    </source>
</reference>
<dbReference type="Pfam" id="PF14285">
    <property type="entry name" value="DUF4367"/>
    <property type="match status" value="1"/>
</dbReference>
<dbReference type="Proteomes" id="UP001230005">
    <property type="component" value="Unassembled WGS sequence"/>
</dbReference>
<dbReference type="InterPro" id="IPR046720">
    <property type="entry name" value="DUF6612"/>
</dbReference>
<dbReference type="Pfam" id="PF20316">
    <property type="entry name" value="DUF6612"/>
    <property type="match status" value="1"/>
</dbReference>
<proteinExistence type="predicted"/>
<evidence type="ECO:0000256" key="1">
    <source>
        <dbReference type="SAM" id="SignalP"/>
    </source>
</evidence>